<evidence type="ECO:0000313" key="2">
    <source>
        <dbReference type="Proteomes" id="UP001054837"/>
    </source>
</evidence>
<dbReference type="Proteomes" id="UP001054837">
    <property type="component" value="Unassembled WGS sequence"/>
</dbReference>
<dbReference type="AlphaFoldDB" id="A0AAV4M4D2"/>
<organism evidence="1 2">
    <name type="scientific">Caerostris darwini</name>
    <dbReference type="NCBI Taxonomy" id="1538125"/>
    <lineage>
        <taxon>Eukaryota</taxon>
        <taxon>Metazoa</taxon>
        <taxon>Ecdysozoa</taxon>
        <taxon>Arthropoda</taxon>
        <taxon>Chelicerata</taxon>
        <taxon>Arachnida</taxon>
        <taxon>Araneae</taxon>
        <taxon>Araneomorphae</taxon>
        <taxon>Entelegynae</taxon>
        <taxon>Araneoidea</taxon>
        <taxon>Araneidae</taxon>
        <taxon>Caerostris</taxon>
    </lineage>
</organism>
<name>A0AAV4M4D2_9ARAC</name>
<gene>
    <name evidence="1" type="ORF">CDAR_225911</name>
</gene>
<protein>
    <submittedName>
        <fullName evidence="1">Uncharacterized protein</fullName>
    </submittedName>
</protein>
<sequence>MEDGRYCHSPRQSFPPNKLSHIYSAGIFMYTKRLIRSRLARVTQVENNEVEQTIFFPSFFFFSPGIGDCFRAPSGFDDSLRFLFKKKEKNAKNMSCLLKNISNHSQSKY</sequence>
<evidence type="ECO:0000313" key="1">
    <source>
        <dbReference type="EMBL" id="GIX66690.1"/>
    </source>
</evidence>
<dbReference type="EMBL" id="BPLQ01000008">
    <property type="protein sequence ID" value="GIX66690.1"/>
    <property type="molecule type" value="Genomic_DNA"/>
</dbReference>
<keyword evidence="2" id="KW-1185">Reference proteome</keyword>
<reference evidence="1 2" key="1">
    <citation type="submission" date="2021-06" db="EMBL/GenBank/DDBJ databases">
        <title>Caerostris darwini draft genome.</title>
        <authorList>
            <person name="Kono N."/>
            <person name="Arakawa K."/>
        </authorList>
    </citation>
    <scope>NUCLEOTIDE SEQUENCE [LARGE SCALE GENOMIC DNA]</scope>
</reference>
<comment type="caution">
    <text evidence="1">The sequence shown here is derived from an EMBL/GenBank/DDBJ whole genome shotgun (WGS) entry which is preliminary data.</text>
</comment>
<accession>A0AAV4M4D2</accession>
<proteinExistence type="predicted"/>